<keyword evidence="5 14" id="KW-0808">Transferase</keyword>
<keyword evidence="8" id="KW-0067">ATP-binding</keyword>
<evidence type="ECO:0000256" key="6">
    <source>
        <dbReference type="ARBA" id="ARBA00022741"/>
    </source>
</evidence>
<dbReference type="GO" id="GO:0046654">
    <property type="term" value="P:tetrahydrofolate biosynthetic process"/>
    <property type="evidence" value="ECO:0007669"/>
    <property type="project" value="UniProtKB-UniPathway"/>
</dbReference>
<dbReference type="CDD" id="cd00483">
    <property type="entry name" value="HPPK"/>
    <property type="match status" value="1"/>
</dbReference>
<evidence type="ECO:0000256" key="1">
    <source>
        <dbReference type="ARBA" id="ARBA00005051"/>
    </source>
</evidence>
<feature type="domain" description="7,8-dihydro-6-hydroxymethylpterin-pyrophosphokinase" evidence="13">
    <location>
        <begin position="97"/>
        <end position="108"/>
    </location>
</feature>
<accession>A0A643FBN1</accession>
<keyword evidence="15" id="KW-1185">Reference proteome</keyword>
<evidence type="ECO:0000256" key="12">
    <source>
        <dbReference type="ARBA" id="ARBA00033413"/>
    </source>
</evidence>
<evidence type="ECO:0000259" key="13">
    <source>
        <dbReference type="PROSITE" id="PS00794"/>
    </source>
</evidence>
<comment type="function">
    <text evidence="10">Catalyzes the transfer of pyrophosphate from adenosine triphosphate (ATP) to 6-hydroxymethyl-7,8-dihydropterin, an enzymatic step in folate biosynthesis pathway.</text>
</comment>
<dbReference type="NCBIfam" id="TIGR01498">
    <property type="entry name" value="folK"/>
    <property type="match status" value="1"/>
</dbReference>
<comment type="caution">
    <text evidence="14">The sequence shown here is derived from an EMBL/GenBank/DDBJ whole genome shotgun (WGS) entry which is preliminary data.</text>
</comment>
<keyword evidence="7 14" id="KW-0418">Kinase</keyword>
<evidence type="ECO:0000256" key="9">
    <source>
        <dbReference type="ARBA" id="ARBA00022909"/>
    </source>
</evidence>
<evidence type="ECO:0000256" key="11">
    <source>
        <dbReference type="ARBA" id="ARBA00029766"/>
    </source>
</evidence>
<evidence type="ECO:0000256" key="7">
    <source>
        <dbReference type="ARBA" id="ARBA00022777"/>
    </source>
</evidence>
<comment type="pathway">
    <text evidence="1">Cofactor biosynthesis; tetrahydrofolate biosynthesis; 2-amino-4-hydroxy-6-hydroxymethyl-7,8-dihydropteridine diphosphate from 7,8-dihydroneopterin triphosphate: step 4/4.</text>
</comment>
<dbReference type="GO" id="GO:0003848">
    <property type="term" value="F:2-amino-4-hydroxy-6-hydroxymethyldihydropteridine diphosphokinase activity"/>
    <property type="evidence" value="ECO:0007669"/>
    <property type="project" value="UniProtKB-EC"/>
</dbReference>
<evidence type="ECO:0000256" key="4">
    <source>
        <dbReference type="ARBA" id="ARBA00016218"/>
    </source>
</evidence>
<comment type="similarity">
    <text evidence="2">Belongs to the HPPK family.</text>
</comment>
<dbReference type="EMBL" id="VZPB01000041">
    <property type="protein sequence ID" value="KAB0578942.1"/>
    <property type="molecule type" value="Genomic_DNA"/>
</dbReference>
<keyword evidence="6" id="KW-0547">Nucleotide-binding</keyword>
<dbReference type="RefSeq" id="WP_151125011.1">
    <property type="nucleotide sequence ID" value="NZ_CP088081.1"/>
</dbReference>
<evidence type="ECO:0000256" key="2">
    <source>
        <dbReference type="ARBA" id="ARBA00005810"/>
    </source>
</evidence>
<dbReference type="GO" id="GO:0046656">
    <property type="term" value="P:folic acid biosynthetic process"/>
    <property type="evidence" value="ECO:0007669"/>
    <property type="project" value="UniProtKB-KW"/>
</dbReference>
<dbReference type="AlphaFoldDB" id="A0A643FBN1"/>
<dbReference type="UniPathway" id="UPA00077">
    <property type="reaction ID" value="UER00155"/>
</dbReference>
<dbReference type="Pfam" id="PF01288">
    <property type="entry name" value="HPPK"/>
    <property type="match status" value="1"/>
</dbReference>
<evidence type="ECO:0000256" key="10">
    <source>
        <dbReference type="ARBA" id="ARBA00029409"/>
    </source>
</evidence>
<sequence length="168" mass="18308">MSDPDRLPLGWSPAFVGLGANLGDAAGMLRETLAQLACLPDTRLRAASSLYRTAPLEATGPDYINAVAWLDTGLTPTDLLAQLQALEQRAGRERPYRNAPRTLDLDLLLHGDAVRNDPVLTLPHPRMHQRAFVLVPLAELCPDLQVPGQGRLPDLLKGLDSQPIRRLA</sequence>
<dbReference type="GO" id="GO:0005524">
    <property type="term" value="F:ATP binding"/>
    <property type="evidence" value="ECO:0007669"/>
    <property type="project" value="UniProtKB-KW"/>
</dbReference>
<gene>
    <name evidence="14" type="primary">folK</name>
    <name evidence="14" type="ORF">F7Q92_15540</name>
</gene>
<evidence type="ECO:0000256" key="8">
    <source>
        <dbReference type="ARBA" id="ARBA00022840"/>
    </source>
</evidence>
<keyword evidence="9" id="KW-0289">Folate biosynthesis</keyword>
<dbReference type="InterPro" id="IPR000550">
    <property type="entry name" value="Hppk"/>
</dbReference>
<organism evidence="14 15">
    <name type="scientific">Ideonella dechloratans</name>
    <dbReference type="NCBI Taxonomy" id="36863"/>
    <lineage>
        <taxon>Bacteria</taxon>
        <taxon>Pseudomonadati</taxon>
        <taxon>Pseudomonadota</taxon>
        <taxon>Betaproteobacteria</taxon>
        <taxon>Burkholderiales</taxon>
        <taxon>Sphaerotilaceae</taxon>
        <taxon>Ideonella</taxon>
    </lineage>
</organism>
<proteinExistence type="inferred from homology"/>
<dbReference type="PROSITE" id="PS00794">
    <property type="entry name" value="HPPK"/>
    <property type="match status" value="1"/>
</dbReference>
<protein>
    <recommendedName>
        <fullName evidence="4">2-amino-4-hydroxy-6-hydroxymethyldihydropteridine pyrophosphokinase</fullName>
        <ecNumber evidence="3">2.7.6.3</ecNumber>
    </recommendedName>
    <alternativeName>
        <fullName evidence="11">6-hydroxymethyl-7,8-dihydropterin pyrophosphokinase</fullName>
    </alternativeName>
    <alternativeName>
        <fullName evidence="12">7,8-dihydro-6-hydroxymethylpterin-pyrophosphokinase</fullName>
    </alternativeName>
</protein>
<dbReference type="PANTHER" id="PTHR43071:SF1">
    <property type="entry name" value="2-AMINO-4-HYDROXY-6-HYDROXYMETHYLDIHYDROPTERIDINE PYROPHOSPHOKINASE"/>
    <property type="match status" value="1"/>
</dbReference>
<dbReference type="OrthoDB" id="9808041at2"/>
<dbReference type="GO" id="GO:0016301">
    <property type="term" value="F:kinase activity"/>
    <property type="evidence" value="ECO:0007669"/>
    <property type="project" value="UniProtKB-KW"/>
</dbReference>
<dbReference type="Proteomes" id="UP000430120">
    <property type="component" value="Unassembled WGS sequence"/>
</dbReference>
<reference evidence="14 15" key="1">
    <citation type="submission" date="2019-09" db="EMBL/GenBank/DDBJ databases">
        <title>Draft genome sequences of 48 bacterial type strains from the CCUG.</title>
        <authorList>
            <person name="Tunovic T."/>
            <person name="Pineiro-Iglesias B."/>
            <person name="Unosson C."/>
            <person name="Inganas E."/>
            <person name="Ohlen M."/>
            <person name="Cardew S."/>
            <person name="Jensie-Markopoulos S."/>
            <person name="Salva-Serra F."/>
            <person name="Jaen-Luchoro D."/>
            <person name="Karlsson R."/>
            <person name="Svensson-Stadler L."/>
            <person name="Chun J."/>
            <person name="Moore E."/>
        </authorList>
    </citation>
    <scope>NUCLEOTIDE SEQUENCE [LARGE SCALE GENOMIC DNA]</scope>
    <source>
        <strain evidence="14 15">CCUG 30977</strain>
    </source>
</reference>
<name>A0A643FBN1_IDEDE</name>
<evidence type="ECO:0000313" key="14">
    <source>
        <dbReference type="EMBL" id="KAB0578942.1"/>
    </source>
</evidence>
<dbReference type="EC" id="2.7.6.3" evidence="3"/>
<evidence type="ECO:0000256" key="5">
    <source>
        <dbReference type="ARBA" id="ARBA00022679"/>
    </source>
</evidence>
<dbReference type="Gene3D" id="3.30.70.560">
    <property type="entry name" value="7,8-Dihydro-6-hydroxymethylpterin-pyrophosphokinase HPPK"/>
    <property type="match status" value="1"/>
</dbReference>
<evidence type="ECO:0000256" key="3">
    <source>
        <dbReference type="ARBA" id="ARBA00013253"/>
    </source>
</evidence>
<evidence type="ECO:0000313" key="15">
    <source>
        <dbReference type="Proteomes" id="UP000430120"/>
    </source>
</evidence>
<dbReference type="InterPro" id="IPR035907">
    <property type="entry name" value="Hppk_sf"/>
</dbReference>
<dbReference type="SUPFAM" id="SSF55083">
    <property type="entry name" value="6-hydroxymethyl-7,8-dihydropterin pyrophosphokinase, HPPK"/>
    <property type="match status" value="1"/>
</dbReference>
<dbReference type="PANTHER" id="PTHR43071">
    <property type="entry name" value="2-AMINO-4-HYDROXY-6-HYDROXYMETHYLDIHYDROPTERIDINE PYROPHOSPHOKINASE"/>
    <property type="match status" value="1"/>
</dbReference>